<organism evidence="1 2">
    <name type="scientific">Peribacillus butanolivorans</name>
    <dbReference type="NCBI Taxonomy" id="421767"/>
    <lineage>
        <taxon>Bacteria</taxon>
        <taxon>Bacillati</taxon>
        <taxon>Bacillota</taxon>
        <taxon>Bacilli</taxon>
        <taxon>Bacillales</taxon>
        <taxon>Bacillaceae</taxon>
        <taxon>Peribacillus</taxon>
    </lineage>
</organism>
<dbReference type="EMBL" id="NUEQ01000092">
    <property type="protein sequence ID" value="PEJ27913.1"/>
    <property type="molecule type" value="Genomic_DNA"/>
</dbReference>
<protein>
    <recommendedName>
        <fullName evidence="3">ATP-grasp domain-containing protein</fullName>
    </recommendedName>
</protein>
<evidence type="ECO:0000313" key="2">
    <source>
        <dbReference type="Proteomes" id="UP000220106"/>
    </source>
</evidence>
<dbReference type="InterPro" id="IPR026838">
    <property type="entry name" value="YheC/D"/>
</dbReference>
<reference evidence="1 2" key="1">
    <citation type="submission" date="2017-09" db="EMBL/GenBank/DDBJ databases">
        <title>Large-scale bioinformatics analysis of Bacillus genomes uncovers conserved roles of natural products in bacterial physiology.</title>
        <authorList>
            <consortium name="Agbiome Team Llc"/>
            <person name="Bleich R.M."/>
            <person name="Kirk G.J."/>
            <person name="Santa Maria K.C."/>
            <person name="Allen S.E."/>
            <person name="Farag S."/>
            <person name="Shank E.A."/>
            <person name="Bowers A."/>
        </authorList>
    </citation>
    <scope>NUCLEOTIDE SEQUENCE [LARGE SCALE GENOMIC DNA]</scope>
    <source>
        <strain evidence="1 2">AFS003229</strain>
    </source>
</reference>
<dbReference type="SUPFAM" id="SSF56059">
    <property type="entry name" value="Glutathione synthetase ATP-binding domain-like"/>
    <property type="match status" value="1"/>
</dbReference>
<gene>
    <name evidence="1" type="ORF">CN689_22810</name>
</gene>
<sequence>MNIFYDIPTESWYHDQESMQLFAGAEKEEIHYKQNQNNQTLIPISIFPGSRMLVVGILTSLNPKKASGIGGNMTLFQDLSLYLLEHGILVLVFTVETFHSIPVKGFLFSSISNKWIEVKMPLPDIVYNRIPSRGFEASEDFQQLINYFQDHGMNLFNPCFLDKYMMYEALMEDGSLTNHLPSTIILSDCDGLRAFLKSHRHIYLKPSKGSQGKGIYTLIENPDETLQFNSLKHSESFPNFSSFWEHKKMLLMRRAYLAQRAVIPKKLNGHRYDYRVLVHYENGFYKITGKAVRMSQTQEITTHTPRGGKLFPYKNLQSRNLNRKLAYIAQKCGLILSKKFGFLGEFSIDIGEDSTGSLFIYEVNSKPMQFDEEEIEASRLLHLKNLFIELTLLNRTRK</sequence>
<name>A0AAX0RZ66_9BACI</name>
<comment type="caution">
    <text evidence="1">The sequence shown here is derived from an EMBL/GenBank/DDBJ whole genome shotgun (WGS) entry which is preliminary data.</text>
</comment>
<dbReference type="RefSeq" id="WP_098177479.1">
    <property type="nucleotide sequence ID" value="NZ_NUEQ01000092.1"/>
</dbReference>
<accession>A0AAX0RZ66</accession>
<dbReference type="AlphaFoldDB" id="A0AAX0RZ66"/>
<dbReference type="Pfam" id="PF14398">
    <property type="entry name" value="ATPgrasp_YheCD"/>
    <property type="match status" value="1"/>
</dbReference>
<evidence type="ECO:0000313" key="1">
    <source>
        <dbReference type="EMBL" id="PEJ27913.1"/>
    </source>
</evidence>
<dbReference type="Proteomes" id="UP000220106">
    <property type="component" value="Unassembled WGS sequence"/>
</dbReference>
<proteinExistence type="predicted"/>
<evidence type="ECO:0008006" key="3">
    <source>
        <dbReference type="Google" id="ProtNLM"/>
    </source>
</evidence>